<name>A0ABD6DGZ3_9EURY</name>
<accession>A0ABD6DGZ3</accession>
<protein>
    <submittedName>
        <fullName evidence="1">Flagellin</fullName>
    </submittedName>
</protein>
<proteinExistence type="predicted"/>
<keyword evidence="2" id="KW-1185">Reference proteome</keyword>
<dbReference type="InterPro" id="IPR002774">
    <property type="entry name" value="Flagellin_arc-type"/>
</dbReference>
<gene>
    <name evidence="1" type="ORF">ACFSBL_00300</name>
</gene>
<dbReference type="Pfam" id="PF01917">
    <property type="entry name" value="Flagellin_arch-type"/>
    <property type="match status" value="1"/>
</dbReference>
<dbReference type="AlphaFoldDB" id="A0ABD6DGZ3"/>
<keyword evidence="1" id="KW-0969">Cilium</keyword>
<sequence length="143" mass="14922">MGFSTSGSAAILFVGLLVCLSTIYPVMETANERVTEAGEARDDRALAQANTAMNVTSVGYNASTDTLVVNVTNTGSTTLSVDGTDLLLDGTYVAGATTRVEDDSGRTIWVPGEQLQFEVTGVTAEPGRVKLVTENGIAETEVL</sequence>
<dbReference type="Proteomes" id="UP001597034">
    <property type="component" value="Unassembled WGS sequence"/>
</dbReference>
<reference evidence="1 2" key="1">
    <citation type="journal article" date="2019" name="Int. J. Syst. Evol. Microbiol.">
        <title>The Global Catalogue of Microorganisms (GCM) 10K type strain sequencing project: providing services to taxonomists for standard genome sequencing and annotation.</title>
        <authorList>
            <consortium name="The Broad Institute Genomics Platform"/>
            <consortium name="The Broad Institute Genome Sequencing Center for Infectious Disease"/>
            <person name="Wu L."/>
            <person name="Ma J."/>
        </authorList>
    </citation>
    <scope>NUCLEOTIDE SEQUENCE [LARGE SCALE GENOMIC DNA]</scope>
    <source>
        <strain evidence="1 2">CGMCC 1.10390</strain>
    </source>
</reference>
<organism evidence="1 2">
    <name type="scientific">Haloarchaeobius litoreus</name>
    <dbReference type="NCBI Taxonomy" id="755306"/>
    <lineage>
        <taxon>Archaea</taxon>
        <taxon>Methanobacteriati</taxon>
        <taxon>Methanobacteriota</taxon>
        <taxon>Stenosarchaea group</taxon>
        <taxon>Halobacteria</taxon>
        <taxon>Halobacteriales</taxon>
        <taxon>Halorubellaceae</taxon>
        <taxon>Haloarchaeobius</taxon>
    </lineage>
</organism>
<keyword evidence="1" id="KW-0282">Flagellum</keyword>
<dbReference type="PANTHER" id="PTHR42200">
    <property type="entry name" value="ARCHAEAL FLAGELLA-RELATED PROTEIN F-RELATED"/>
    <property type="match status" value="1"/>
</dbReference>
<comment type="caution">
    <text evidence="1">The sequence shown here is derived from an EMBL/GenBank/DDBJ whole genome shotgun (WGS) entry which is preliminary data.</text>
</comment>
<dbReference type="PANTHER" id="PTHR42200:SF2">
    <property type="entry name" value="ARCHAEAL FLAGELLA-RELATED PROTEIN F"/>
    <property type="match status" value="1"/>
</dbReference>
<keyword evidence="1" id="KW-0966">Cell projection</keyword>
<evidence type="ECO:0000313" key="2">
    <source>
        <dbReference type="Proteomes" id="UP001597034"/>
    </source>
</evidence>
<dbReference type="RefSeq" id="WP_256399399.1">
    <property type="nucleotide sequence ID" value="NZ_JANHJR010000002.1"/>
</dbReference>
<dbReference type="EMBL" id="JBHUDO010000001">
    <property type="protein sequence ID" value="MFD1644116.1"/>
    <property type="molecule type" value="Genomic_DNA"/>
</dbReference>
<evidence type="ECO:0000313" key="1">
    <source>
        <dbReference type="EMBL" id="MFD1644116.1"/>
    </source>
</evidence>